<accession>A0A537KHM0</accession>
<gene>
    <name evidence="1" type="ORF">E6H01_14540</name>
</gene>
<comment type="caution">
    <text evidence="1">The sequence shown here is derived from an EMBL/GenBank/DDBJ whole genome shotgun (WGS) entry which is preliminary data.</text>
</comment>
<proteinExistence type="predicted"/>
<sequence length="104" mass="11379">MGKALVLAGLTVGLIVGDTFSGSAQVGDIHAKEQAYYDRVTSLKAQIAQGWTPAQVVAVMGEPERLGSYADGSHLVDIWGYRGYEVIIEFRNGLVSNWFFRFLP</sequence>
<dbReference type="EMBL" id="VBAL01000298">
    <property type="protein sequence ID" value="TMI95194.1"/>
    <property type="molecule type" value="Genomic_DNA"/>
</dbReference>
<dbReference type="AlphaFoldDB" id="A0A537KHM0"/>
<evidence type="ECO:0000313" key="2">
    <source>
        <dbReference type="Proteomes" id="UP000319353"/>
    </source>
</evidence>
<evidence type="ECO:0000313" key="1">
    <source>
        <dbReference type="EMBL" id="TMI95194.1"/>
    </source>
</evidence>
<name>A0A537KHM0_9BACT</name>
<protein>
    <submittedName>
        <fullName evidence="1">Uncharacterized protein</fullName>
    </submittedName>
</protein>
<dbReference type="Proteomes" id="UP000319353">
    <property type="component" value="Unassembled WGS sequence"/>
</dbReference>
<organism evidence="1 2">
    <name type="scientific">Candidatus Segetimicrobium genomatis</name>
    <dbReference type="NCBI Taxonomy" id="2569760"/>
    <lineage>
        <taxon>Bacteria</taxon>
        <taxon>Bacillati</taxon>
        <taxon>Candidatus Sysuimicrobiota</taxon>
        <taxon>Candidatus Sysuimicrobiia</taxon>
        <taxon>Candidatus Sysuimicrobiales</taxon>
        <taxon>Candidatus Segetimicrobiaceae</taxon>
        <taxon>Candidatus Segetimicrobium</taxon>
    </lineage>
</organism>
<reference evidence="1 2" key="1">
    <citation type="journal article" date="2019" name="Nat. Microbiol.">
        <title>Mediterranean grassland soil C-N compound turnover is dependent on rainfall and depth, and is mediated by genomically divergent microorganisms.</title>
        <authorList>
            <person name="Diamond S."/>
            <person name="Andeer P.F."/>
            <person name="Li Z."/>
            <person name="Crits-Christoph A."/>
            <person name="Burstein D."/>
            <person name="Anantharaman K."/>
            <person name="Lane K.R."/>
            <person name="Thomas B.C."/>
            <person name="Pan C."/>
            <person name="Northen T.R."/>
            <person name="Banfield J.F."/>
        </authorList>
    </citation>
    <scope>NUCLEOTIDE SEQUENCE [LARGE SCALE GENOMIC DNA]</scope>
    <source>
        <strain evidence="1">NP_4</strain>
    </source>
</reference>